<evidence type="ECO:0000256" key="3">
    <source>
        <dbReference type="SAM" id="SignalP"/>
    </source>
</evidence>
<evidence type="ECO:0000313" key="5">
    <source>
        <dbReference type="EMBL" id="CAG5102795.1"/>
    </source>
</evidence>
<evidence type="ECO:0000313" key="6">
    <source>
        <dbReference type="Proteomes" id="UP001158576"/>
    </source>
</evidence>
<dbReference type="EMBL" id="OU015566">
    <property type="protein sequence ID" value="CAG5102795.1"/>
    <property type="molecule type" value="Genomic_DNA"/>
</dbReference>
<dbReference type="PROSITE" id="PS01180">
    <property type="entry name" value="CUB"/>
    <property type="match status" value="1"/>
</dbReference>
<feature type="signal peptide" evidence="3">
    <location>
        <begin position="1"/>
        <end position="19"/>
    </location>
</feature>
<dbReference type="InterPro" id="IPR000859">
    <property type="entry name" value="CUB_dom"/>
</dbReference>
<dbReference type="CDD" id="cd00041">
    <property type="entry name" value="CUB"/>
    <property type="match status" value="1"/>
</dbReference>
<comment type="caution">
    <text evidence="2">Lacks conserved residue(s) required for the propagation of feature annotation.</text>
</comment>
<dbReference type="SUPFAM" id="SSF49854">
    <property type="entry name" value="Spermadhesin, CUB domain"/>
    <property type="match status" value="1"/>
</dbReference>
<keyword evidence="6" id="KW-1185">Reference proteome</keyword>
<dbReference type="Gene3D" id="2.60.120.290">
    <property type="entry name" value="Spermadhesin, CUB domain"/>
    <property type="match status" value="1"/>
</dbReference>
<keyword evidence="1" id="KW-1015">Disulfide bond</keyword>
<evidence type="ECO:0000259" key="4">
    <source>
        <dbReference type="PROSITE" id="PS01180"/>
    </source>
</evidence>
<name>A0ABN7SP73_OIKDI</name>
<evidence type="ECO:0000256" key="1">
    <source>
        <dbReference type="ARBA" id="ARBA00023157"/>
    </source>
</evidence>
<feature type="chain" id="PRO_5045901395" evidence="3">
    <location>
        <begin position="20"/>
        <end position="306"/>
    </location>
</feature>
<dbReference type="Proteomes" id="UP001158576">
    <property type="component" value="Chromosome 1"/>
</dbReference>
<sequence>MKLAFPLFSAALALGTISSEDTSQITEETRIWTPDTTARIEFNLVEGALTESWSIPVDGEGNYLPNQYYRVYVTAPEGYSIRARIADNVDIEDAGLGGVCDQDAAIFYNGPDGNFELARLCGAIANPMDVVGTRSDMTLVFKSNENVIVKTGMSVTFTAFSEPPNNLAWNSVQNAFEDIKSLVFDGHDHKRDHIQDRKAKHFQNIFSRFTWMGEHNKMPGDCSVMADVGEEADFVPPVVDENAPCDTIANFVAALRSFHYTYVCMDGIDTSVNKRMIPAKTKAMLKRQEDFLTNQKFHAMGCLLAP</sequence>
<dbReference type="SMART" id="SM00042">
    <property type="entry name" value="CUB"/>
    <property type="match status" value="1"/>
</dbReference>
<gene>
    <name evidence="5" type="ORF">OKIOD_LOCUS9235</name>
</gene>
<feature type="domain" description="CUB" evidence="4">
    <location>
        <begin position="36"/>
        <end position="160"/>
    </location>
</feature>
<dbReference type="InterPro" id="IPR035914">
    <property type="entry name" value="Sperma_CUB_dom_sf"/>
</dbReference>
<reference evidence="5 6" key="1">
    <citation type="submission" date="2021-04" db="EMBL/GenBank/DDBJ databases">
        <authorList>
            <person name="Bliznina A."/>
        </authorList>
    </citation>
    <scope>NUCLEOTIDE SEQUENCE [LARGE SCALE GENOMIC DNA]</scope>
</reference>
<organism evidence="5 6">
    <name type="scientific">Oikopleura dioica</name>
    <name type="common">Tunicate</name>
    <dbReference type="NCBI Taxonomy" id="34765"/>
    <lineage>
        <taxon>Eukaryota</taxon>
        <taxon>Metazoa</taxon>
        <taxon>Chordata</taxon>
        <taxon>Tunicata</taxon>
        <taxon>Appendicularia</taxon>
        <taxon>Copelata</taxon>
        <taxon>Oikopleuridae</taxon>
        <taxon>Oikopleura</taxon>
    </lineage>
</organism>
<proteinExistence type="predicted"/>
<evidence type="ECO:0000256" key="2">
    <source>
        <dbReference type="PROSITE-ProRule" id="PRU00059"/>
    </source>
</evidence>
<accession>A0ABN7SP73</accession>
<protein>
    <submittedName>
        <fullName evidence="5">Oidioi.mRNA.OKI2018_I69.chr1.g470.t1.cds</fullName>
    </submittedName>
</protein>
<keyword evidence="3" id="KW-0732">Signal</keyword>